<dbReference type="HOGENOM" id="CLU_2462119_0_0_6"/>
<proteinExistence type="predicted"/>
<dbReference type="EMBL" id="APOM01000042">
    <property type="protein sequence ID" value="ENU36631.1"/>
    <property type="molecule type" value="Genomic_DNA"/>
</dbReference>
<gene>
    <name evidence="1" type="ORF">F988_01264</name>
</gene>
<keyword evidence="2" id="KW-1185">Reference proteome</keyword>
<dbReference type="PATRIC" id="fig|981333.9.peg.1300"/>
<evidence type="ECO:0000313" key="1">
    <source>
        <dbReference type="EMBL" id="ENU36631.1"/>
    </source>
</evidence>
<reference evidence="1 2" key="1">
    <citation type="submission" date="2013-02" db="EMBL/GenBank/DDBJ databases">
        <title>The Genome Sequence of Acinetobacter parvus CIP 108168.</title>
        <authorList>
            <consortium name="The Broad Institute Genome Sequencing Platform"/>
            <consortium name="The Broad Institute Genome Sequencing Center for Infectious Disease"/>
            <person name="Cerqueira G."/>
            <person name="Feldgarden M."/>
            <person name="Courvalin P."/>
            <person name="Perichon B."/>
            <person name="Grillot-Courvalin C."/>
            <person name="Clermont D."/>
            <person name="Rocha E."/>
            <person name="Yoon E.-J."/>
            <person name="Nemec A."/>
            <person name="Walker B."/>
            <person name="Young S.K."/>
            <person name="Zeng Q."/>
            <person name="Gargeya S."/>
            <person name="Fitzgerald M."/>
            <person name="Haas B."/>
            <person name="Abouelleil A."/>
            <person name="Alvarado L."/>
            <person name="Arachchi H.M."/>
            <person name="Berlin A.M."/>
            <person name="Chapman S.B."/>
            <person name="Dewar J."/>
            <person name="Goldberg J."/>
            <person name="Griggs A."/>
            <person name="Gujja S."/>
            <person name="Hansen M."/>
            <person name="Howarth C."/>
            <person name="Imamovic A."/>
            <person name="Larimer J."/>
            <person name="McCowan C."/>
            <person name="Murphy C."/>
            <person name="Neiman D."/>
            <person name="Pearson M."/>
            <person name="Priest M."/>
            <person name="Roberts A."/>
            <person name="Saif S."/>
            <person name="Shea T."/>
            <person name="Sisk P."/>
            <person name="Sykes S."/>
            <person name="Wortman J."/>
            <person name="Nusbaum C."/>
            <person name="Birren B."/>
        </authorList>
    </citation>
    <scope>NUCLEOTIDE SEQUENCE [LARGE SCALE GENOMIC DNA]</scope>
    <source>
        <strain evidence="1 2">CIP 108168</strain>
    </source>
</reference>
<protein>
    <submittedName>
        <fullName evidence="1">Uncharacterized protein</fullName>
    </submittedName>
</protein>
<dbReference type="GeneID" id="99691640"/>
<sequence>MILSEYDLKDCQNDRIKTSMKQSFDESSYAQTYHLKAVIIEKKQKKARQGYLLRCNANITLNNSETLSFTFNFSKKNDQYLIEGTPNY</sequence>
<dbReference type="AlphaFoldDB" id="N8QD07"/>
<accession>N8QD07</accession>
<comment type="caution">
    <text evidence="1">The sequence shown here is derived from an EMBL/GenBank/DDBJ whole genome shotgun (WGS) entry which is preliminary data.</text>
</comment>
<name>N8QD07_9GAMM</name>
<dbReference type="Proteomes" id="UP000023776">
    <property type="component" value="Unassembled WGS sequence"/>
</dbReference>
<dbReference type="RefSeq" id="WP_004681781.1">
    <property type="nucleotide sequence ID" value="NZ_AIEB01000058.1"/>
</dbReference>
<evidence type="ECO:0000313" key="2">
    <source>
        <dbReference type="Proteomes" id="UP000023776"/>
    </source>
</evidence>
<organism evidence="1 2">
    <name type="scientific">Acinetobacter parvus DSM 16617 = CIP 108168</name>
    <dbReference type="NCBI Taxonomy" id="981333"/>
    <lineage>
        <taxon>Bacteria</taxon>
        <taxon>Pseudomonadati</taxon>
        <taxon>Pseudomonadota</taxon>
        <taxon>Gammaproteobacteria</taxon>
        <taxon>Moraxellales</taxon>
        <taxon>Moraxellaceae</taxon>
        <taxon>Acinetobacter</taxon>
    </lineage>
</organism>